<comment type="caution">
    <text evidence="2">The sequence shown here is derived from an EMBL/GenBank/DDBJ whole genome shotgun (WGS) entry which is preliminary data.</text>
</comment>
<dbReference type="AlphaFoldDB" id="A0A5J4V1Y8"/>
<protein>
    <submittedName>
        <fullName evidence="2">Uncharacterized protein</fullName>
    </submittedName>
</protein>
<evidence type="ECO:0000256" key="1">
    <source>
        <dbReference type="SAM" id="MobiDB-lite"/>
    </source>
</evidence>
<evidence type="ECO:0000313" key="2">
    <source>
        <dbReference type="EMBL" id="KAA6376483.1"/>
    </source>
</evidence>
<feature type="region of interest" description="Disordered" evidence="1">
    <location>
        <begin position="525"/>
        <end position="552"/>
    </location>
</feature>
<organism evidence="2 3">
    <name type="scientific">Streblomastix strix</name>
    <dbReference type="NCBI Taxonomy" id="222440"/>
    <lineage>
        <taxon>Eukaryota</taxon>
        <taxon>Metamonada</taxon>
        <taxon>Preaxostyla</taxon>
        <taxon>Oxymonadida</taxon>
        <taxon>Streblomastigidae</taxon>
        <taxon>Streblomastix</taxon>
    </lineage>
</organism>
<dbReference type="Proteomes" id="UP000324800">
    <property type="component" value="Unassembled WGS sequence"/>
</dbReference>
<dbReference type="EMBL" id="SNRW01010487">
    <property type="protein sequence ID" value="KAA6376483.1"/>
    <property type="molecule type" value="Genomic_DNA"/>
</dbReference>
<feature type="compositionally biased region" description="Low complexity" evidence="1">
    <location>
        <begin position="525"/>
        <end position="546"/>
    </location>
</feature>
<proteinExistence type="predicted"/>
<sequence>MAANTQVNFKLNQSSFAENALRNFSTDLDQLAARKIYDFAVSKNDVSLNTIFDLQGDLSFHNLLTIFFLSTANSVEQVIVNLINWKSEIYTLLDTKNMSNQIAKSYSPTILALLRESRMVFDIIRSTLTQIIGKYSCLQDEKSKQIRQRQETRSHLQLLCERISIVVGMLNAVGIEIDEKVQVKHQITGVVQRLQQLKPNNIEIISIQVDLEMILQQMHYIHIELETDNGVKTATALLKTINALAEVMMQQKRYFLSQLVVISVAIHNFLLPIAFHPRNRNNPNISKKASNQTKNPTNIPVIPPPIEINYRQFDDAILQHLVRISKIKEKVQLPLHMTSMAVLLSCICLSESVDLCDKTLDFYAFIVDFTTKEEIRPLHLDIIIHSTHATLMAVQKSSSRLTPPKFNTILNRLQKKIFTDQVLEREGHPLLVVQWILAIASLDLGQAVNLIKILLKDKIDVSSKQTLVGLSALSCISERIVIDDVLQQYALSGESNENKSQQIQYQSQQNSQFLDRRRSVTGLYSASSSSSQSSASQQAHYSPSSQLSNENPFTSNIERERRIQENVHGRPRLGSLQDQEYMQDIPFDAKTGKKIDLIDEECNCDYDMFMSSNDEGLNEMSEIDKKIKKLSNLSQSQKNQMYSQQVPQVFPLYVTSSLPLPPPNEKMPITASLILLRQNKLIHFFSSFGSKKLKKQNQVQSVKINQIPLQVIIHNH</sequence>
<name>A0A5J4V1Y8_9EUKA</name>
<evidence type="ECO:0000313" key="3">
    <source>
        <dbReference type="Proteomes" id="UP000324800"/>
    </source>
</evidence>
<gene>
    <name evidence="2" type="ORF">EZS28_027990</name>
</gene>
<reference evidence="2 3" key="1">
    <citation type="submission" date="2019-03" db="EMBL/GenBank/DDBJ databases">
        <title>Single cell metagenomics reveals metabolic interactions within the superorganism composed of flagellate Streblomastix strix and complex community of Bacteroidetes bacteria on its surface.</title>
        <authorList>
            <person name="Treitli S.C."/>
            <person name="Kolisko M."/>
            <person name="Husnik F."/>
            <person name="Keeling P."/>
            <person name="Hampl V."/>
        </authorList>
    </citation>
    <scope>NUCLEOTIDE SEQUENCE [LARGE SCALE GENOMIC DNA]</scope>
    <source>
        <strain evidence="2">ST1C</strain>
    </source>
</reference>
<accession>A0A5J4V1Y8</accession>